<reference evidence="7 8" key="1">
    <citation type="submission" date="2015-09" db="EMBL/GenBank/DDBJ databases">
        <title>Trachymyrmex cornetzi WGS genome.</title>
        <authorList>
            <person name="Nygaard S."/>
            <person name="Hu H."/>
            <person name="Boomsma J."/>
            <person name="Zhang G."/>
        </authorList>
    </citation>
    <scope>NUCLEOTIDE SEQUENCE [LARGE SCALE GENOMIC DNA]</scope>
    <source>
        <strain evidence="7">Tcor2-1</strain>
        <tissue evidence="7">Whole body</tissue>
    </source>
</reference>
<dbReference type="SMART" id="SM00980">
    <property type="entry name" value="THAP"/>
    <property type="match status" value="1"/>
</dbReference>
<dbReference type="GO" id="GO:0008270">
    <property type="term" value="F:zinc ion binding"/>
    <property type="evidence" value="ECO:0007669"/>
    <property type="project" value="UniProtKB-KW"/>
</dbReference>
<dbReference type="InterPro" id="IPR038441">
    <property type="entry name" value="THAP_Znf_sf"/>
</dbReference>
<dbReference type="GO" id="GO:0043565">
    <property type="term" value="F:sequence-specific DNA binding"/>
    <property type="evidence" value="ECO:0007669"/>
    <property type="project" value="InterPro"/>
</dbReference>
<keyword evidence="8" id="KW-1185">Reference proteome</keyword>
<dbReference type="InterPro" id="IPR026516">
    <property type="entry name" value="THAP1/10"/>
</dbReference>
<evidence type="ECO:0000256" key="4">
    <source>
        <dbReference type="ARBA" id="ARBA00023125"/>
    </source>
</evidence>
<evidence type="ECO:0000256" key="5">
    <source>
        <dbReference type="PROSITE-ProRule" id="PRU00309"/>
    </source>
</evidence>
<organism evidence="7 8">
    <name type="scientific">Trachymyrmex cornetzi</name>
    <dbReference type="NCBI Taxonomy" id="471704"/>
    <lineage>
        <taxon>Eukaryota</taxon>
        <taxon>Metazoa</taxon>
        <taxon>Ecdysozoa</taxon>
        <taxon>Arthropoda</taxon>
        <taxon>Hexapoda</taxon>
        <taxon>Insecta</taxon>
        <taxon>Pterygota</taxon>
        <taxon>Neoptera</taxon>
        <taxon>Endopterygota</taxon>
        <taxon>Hymenoptera</taxon>
        <taxon>Apocrita</taxon>
        <taxon>Aculeata</taxon>
        <taxon>Formicoidea</taxon>
        <taxon>Formicidae</taxon>
        <taxon>Myrmicinae</taxon>
        <taxon>Trachymyrmex</taxon>
    </lineage>
</organism>
<evidence type="ECO:0000313" key="8">
    <source>
        <dbReference type="Proteomes" id="UP000078492"/>
    </source>
</evidence>
<dbReference type="PANTHER" id="PTHR46600">
    <property type="entry name" value="THAP DOMAIN-CONTAINING"/>
    <property type="match status" value="1"/>
</dbReference>
<feature type="domain" description="THAP-type" evidence="6">
    <location>
        <begin position="1"/>
        <end position="83"/>
    </location>
</feature>
<evidence type="ECO:0000259" key="6">
    <source>
        <dbReference type="PROSITE" id="PS50950"/>
    </source>
</evidence>
<evidence type="ECO:0000256" key="3">
    <source>
        <dbReference type="ARBA" id="ARBA00022833"/>
    </source>
</evidence>
<keyword evidence="4 5" id="KW-0238">DNA-binding</keyword>
<sequence length="83" mass="9777">MPSCAIKKCKNNLRNTKNKKISFFTFPKKTEIIEKWKLVCKENVNPKTARVCSEHFHHSQFEDQSWLKNLIGESGNIRVRLET</sequence>
<dbReference type="InterPro" id="IPR006612">
    <property type="entry name" value="THAP_Znf"/>
</dbReference>
<evidence type="ECO:0000313" key="7">
    <source>
        <dbReference type="EMBL" id="KYN18684.1"/>
    </source>
</evidence>
<evidence type="ECO:0000256" key="1">
    <source>
        <dbReference type="ARBA" id="ARBA00022723"/>
    </source>
</evidence>
<dbReference type="SUPFAM" id="SSF57716">
    <property type="entry name" value="Glucocorticoid receptor-like (DNA-binding domain)"/>
    <property type="match status" value="1"/>
</dbReference>
<keyword evidence="1" id="KW-0479">Metal-binding</keyword>
<dbReference type="PROSITE" id="PS50950">
    <property type="entry name" value="ZF_THAP"/>
    <property type="match status" value="1"/>
</dbReference>
<accession>A0A151J633</accession>
<proteinExistence type="predicted"/>
<dbReference type="AlphaFoldDB" id="A0A151J633"/>
<evidence type="ECO:0000256" key="2">
    <source>
        <dbReference type="ARBA" id="ARBA00022771"/>
    </source>
</evidence>
<gene>
    <name evidence="7" type="ORF">ALC57_08978</name>
</gene>
<keyword evidence="2 5" id="KW-0863">Zinc-finger</keyword>
<dbReference type="PANTHER" id="PTHR46600:SF11">
    <property type="entry name" value="THAP DOMAIN-CONTAINING PROTEIN 10"/>
    <property type="match status" value="1"/>
</dbReference>
<dbReference type="Pfam" id="PF05485">
    <property type="entry name" value="THAP"/>
    <property type="match status" value="1"/>
</dbReference>
<keyword evidence="3" id="KW-0862">Zinc</keyword>
<dbReference type="STRING" id="471704.A0A151J633"/>
<dbReference type="Proteomes" id="UP000078492">
    <property type="component" value="Unassembled WGS sequence"/>
</dbReference>
<dbReference type="EMBL" id="KQ979878">
    <property type="protein sequence ID" value="KYN18684.1"/>
    <property type="molecule type" value="Genomic_DNA"/>
</dbReference>
<protein>
    <recommendedName>
        <fullName evidence="6">THAP-type domain-containing protein</fullName>
    </recommendedName>
</protein>
<dbReference type="Gene3D" id="6.20.210.20">
    <property type="entry name" value="THAP domain"/>
    <property type="match status" value="1"/>
</dbReference>
<name>A0A151J633_9HYME</name>